<evidence type="ECO:0000313" key="3">
    <source>
        <dbReference type="Proteomes" id="UP000410049"/>
    </source>
</evidence>
<dbReference type="Proteomes" id="UP000410049">
    <property type="component" value="Unassembled WGS sequence"/>
</dbReference>
<proteinExistence type="predicted"/>
<name>A0A5M9ZFQ8_9BIFI</name>
<accession>A0A5M9ZFQ8</accession>
<protein>
    <submittedName>
        <fullName evidence="2">Uncharacterized protein</fullName>
    </submittedName>
</protein>
<dbReference type="EMBL" id="RZUH01000020">
    <property type="protein sequence ID" value="KAA8825086.1"/>
    <property type="molecule type" value="Genomic_DNA"/>
</dbReference>
<evidence type="ECO:0000256" key="1">
    <source>
        <dbReference type="SAM" id="MobiDB-lite"/>
    </source>
</evidence>
<feature type="compositionally biased region" description="Basic and acidic residues" evidence="1">
    <location>
        <begin position="113"/>
        <end position="123"/>
    </location>
</feature>
<feature type="compositionally biased region" description="Basic and acidic residues" evidence="1">
    <location>
        <begin position="88"/>
        <end position="103"/>
    </location>
</feature>
<gene>
    <name evidence="2" type="ORF">EMO91_12725</name>
</gene>
<dbReference type="AlphaFoldDB" id="A0A5M9ZFQ8"/>
<feature type="compositionally biased region" description="Low complexity" evidence="1">
    <location>
        <begin position="73"/>
        <end position="87"/>
    </location>
</feature>
<sequence>METMLLCVVFLLALLDIGLLRLIGLLSAISRDFDLHRQTAERMEGDLLALADAPAAATAPRMEDGRTNGECDGNAGPATGPGTMPGAGRRDEGIERRGPRESDSNPGRNSGESTHRDSRTPTG</sequence>
<dbReference type="RefSeq" id="WP_150380251.1">
    <property type="nucleotide sequence ID" value="NZ_RZUH01000020.1"/>
</dbReference>
<evidence type="ECO:0000313" key="2">
    <source>
        <dbReference type="EMBL" id="KAA8825086.1"/>
    </source>
</evidence>
<reference evidence="2 3" key="1">
    <citation type="journal article" date="2019" name="Syst. Appl. Microbiol.">
        <title>Characterization of Bifidobacterium species in feaces of the Egyptian fruit bat: Description of B. vespertilionis sp. nov. and B. rousetti sp. nov.</title>
        <authorList>
            <person name="Modesto M."/>
            <person name="Satti M."/>
            <person name="Watanabe K."/>
            <person name="Puglisi E."/>
            <person name="Morelli L."/>
            <person name="Huang C.-H."/>
            <person name="Liou J.-S."/>
            <person name="Miyashita M."/>
            <person name="Tamura T."/>
            <person name="Saito S."/>
            <person name="Mori K."/>
            <person name="Huang L."/>
            <person name="Sciavilla P."/>
            <person name="Sandri C."/>
            <person name="Spiezio C."/>
            <person name="Vitali F."/>
            <person name="Cavalieri D."/>
            <person name="Perpetuini G."/>
            <person name="Tofalo R."/>
            <person name="Bonetti A."/>
            <person name="Arita M."/>
            <person name="Mattarelli P."/>
        </authorList>
    </citation>
    <scope>NUCLEOTIDE SEQUENCE [LARGE SCALE GENOMIC DNA]</scope>
    <source>
        <strain evidence="2 3">RST17</strain>
    </source>
</reference>
<comment type="caution">
    <text evidence="2">The sequence shown here is derived from an EMBL/GenBank/DDBJ whole genome shotgun (WGS) entry which is preliminary data.</text>
</comment>
<organism evidence="2 3">
    <name type="scientific">Bifidobacterium myosotis</name>
    <dbReference type="NCBI Taxonomy" id="1630166"/>
    <lineage>
        <taxon>Bacteria</taxon>
        <taxon>Bacillati</taxon>
        <taxon>Actinomycetota</taxon>
        <taxon>Actinomycetes</taxon>
        <taxon>Bifidobacteriales</taxon>
        <taxon>Bifidobacteriaceae</taxon>
        <taxon>Bifidobacterium</taxon>
    </lineage>
</organism>
<feature type="region of interest" description="Disordered" evidence="1">
    <location>
        <begin position="54"/>
        <end position="123"/>
    </location>
</feature>